<name>A0A543KJC3_9MICO</name>
<organism evidence="1 2">
    <name type="scientific">Ornithinimicrobium humiphilum</name>
    <dbReference type="NCBI Taxonomy" id="125288"/>
    <lineage>
        <taxon>Bacteria</taxon>
        <taxon>Bacillati</taxon>
        <taxon>Actinomycetota</taxon>
        <taxon>Actinomycetes</taxon>
        <taxon>Micrococcales</taxon>
        <taxon>Ornithinimicrobiaceae</taxon>
        <taxon>Ornithinimicrobium</taxon>
    </lineage>
</organism>
<proteinExistence type="predicted"/>
<dbReference type="AlphaFoldDB" id="A0A543KJC3"/>
<dbReference type="EMBL" id="VFPU01000001">
    <property type="protein sequence ID" value="TQM95178.1"/>
    <property type="molecule type" value="Genomic_DNA"/>
</dbReference>
<accession>A0A543KJC3</accession>
<evidence type="ECO:0000313" key="2">
    <source>
        <dbReference type="Proteomes" id="UP000315133"/>
    </source>
</evidence>
<dbReference type="Proteomes" id="UP000315133">
    <property type="component" value="Unassembled WGS sequence"/>
</dbReference>
<sequence length="217" mass="23932">MSEQERARAARARQQRLARWARRTPAYRVAVDRVLPAVRRNGTLNDVVWRVFTPQEGAGTLPVPLHGGRYLTGRDTLLLPVVGVVAVGLAEEQVDTVVEQVADLQRRDLAFRPLLVLDRPLFAVARRHGYVVEVVVPQHAWADQPQGDRPEPVAWEDYLGRRLAGLVDHYQLWHLAHAGPQGLAPVDLAVLRALPGRLPGTLDVRAAEPAPGPSDPA</sequence>
<protein>
    <submittedName>
        <fullName evidence="1">Uncharacterized protein</fullName>
    </submittedName>
</protein>
<reference evidence="1 2" key="1">
    <citation type="submission" date="2019-06" db="EMBL/GenBank/DDBJ databases">
        <title>Sequencing the genomes of 1000 actinobacteria strains.</title>
        <authorList>
            <person name="Klenk H.-P."/>
        </authorList>
    </citation>
    <scope>NUCLEOTIDE SEQUENCE [LARGE SCALE GENOMIC DNA]</scope>
    <source>
        <strain evidence="1 2">DSM 12362</strain>
    </source>
</reference>
<dbReference type="OrthoDB" id="5185582at2"/>
<keyword evidence="2" id="KW-1185">Reference proteome</keyword>
<dbReference type="RefSeq" id="WP_141816965.1">
    <property type="nucleotide sequence ID" value="NZ_BAAAIL010000003.1"/>
</dbReference>
<gene>
    <name evidence="1" type="ORF">FB476_0011</name>
</gene>
<comment type="caution">
    <text evidence="1">The sequence shown here is derived from an EMBL/GenBank/DDBJ whole genome shotgun (WGS) entry which is preliminary data.</text>
</comment>
<evidence type="ECO:0000313" key="1">
    <source>
        <dbReference type="EMBL" id="TQM95178.1"/>
    </source>
</evidence>